<proteinExistence type="predicted"/>
<dbReference type="SUPFAM" id="SSF54523">
    <property type="entry name" value="Pili subunits"/>
    <property type="match status" value="1"/>
</dbReference>
<protein>
    <recommendedName>
        <fullName evidence="4">Prepilin-type N-terminal cleavage/methylation domain-containing protein</fullName>
    </recommendedName>
</protein>
<keyword evidence="1" id="KW-0472">Membrane</keyword>
<comment type="caution">
    <text evidence="2">The sequence shown here is derived from an EMBL/GenBank/DDBJ whole genome shotgun (WGS) entry which is preliminary data.</text>
</comment>
<reference evidence="2 3" key="1">
    <citation type="journal article" date="2015" name="Nature">
        <title>rRNA introns, odd ribosomes, and small enigmatic genomes across a large radiation of phyla.</title>
        <authorList>
            <person name="Brown C.T."/>
            <person name="Hug L.A."/>
            <person name="Thomas B.C."/>
            <person name="Sharon I."/>
            <person name="Castelle C.J."/>
            <person name="Singh A."/>
            <person name="Wilkins M.J."/>
            <person name="Williams K.H."/>
            <person name="Banfield J.F."/>
        </authorList>
    </citation>
    <scope>NUCLEOTIDE SEQUENCE [LARGE SCALE GENOMIC DNA]</scope>
</reference>
<evidence type="ECO:0000313" key="3">
    <source>
        <dbReference type="Proteomes" id="UP000034923"/>
    </source>
</evidence>
<gene>
    <name evidence="2" type="ORF">UR70_C0006G0006</name>
</gene>
<evidence type="ECO:0000256" key="1">
    <source>
        <dbReference type="SAM" id="Phobius"/>
    </source>
</evidence>
<feature type="transmembrane region" description="Helical" evidence="1">
    <location>
        <begin position="12"/>
        <end position="35"/>
    </location>
</feature>
<dbReference type="InterPro" id="IPR045584">
    <property type="entry name" value="Pilin-like"/>
</dbReference>
<evidence type="ECO:0008006" key="4">
    <source>
        <dbReference type="Google" id="ProtNLM"/>
    </source>
</evidence>
<dbReference type="AlphaFoldDB" id="A0A0G0EBC5"/>
<keyword evidence="1" id="KW-1133">Transmembrane helix</keyword>
<accession>A0A0G0EBC5</accession>
<dbReference type="EMBL" id="LBQE01000006">
    <property type="protein sequence ID" value="KKP72555.1"/>
    <property type="molecule type" value="Genomic_DNA"/>
</dbReference>
<organism evidence="2 3">
    <name type="scientific">Candidatus Nomurabacteria bacterium GW2011_GWB1_35_20</name>
    <dbReference type="NCBI Taxonomy" id="1618740"/>
    <lineage>
        <taxon>Bacteria</taxon>
        <taxon>Candidatus Nomuraibacteriota</taxon>
    </lineage>
</organism>
<keyword evidence="1" id="KW-0812">Transmembrane</keyword>
<name>A0A0G0EBC5_9BACT</name>
<sequence>MIKKIRNYNAGMTYVELIVVLSIFSVMTSVVLFNYNEFQAKIDIKVLANDIALKIVEAQKSALSGKLPQICIDAPGDCVDWKPSYGIYFDLADNARFIYFANFDNNFYDSSPTDSILDRSFITKNNIISGLEVVGVNCSTVTNLNIVFRRPDSKAIILDSSGGALCDNTEYVKITVSSPELINATIEVYSSGRIQIN</sequence>
<evidence type="ECO:0000313" key="2">
    <source>
        <dbReference type="EMBL" id="KKP72555.1"/>
    </source>
</evidence>
<dbReference type="Proteomes" id="UP000034923">
    <property type="component" value="Unassembled WGS sequence"/>
</dbReference>